<reference evidence="2 3" key="1">
    <citation type="submission" date="2016-10" db="EMBL/GenBank/DDBJ databases">
        <authorList>
            <person name="de Groot N.N."/>
        </authorList>
    </citation>
    <scope>NUCLEOTIDE SEQUENCE [LARGE SCALE GENOMIC DNA]</scope>
    <source>
        <strain evidence="2 3">CPCC 202808</strain>
    </source>
</reference>
<dbReference type="CDD" id="cd06587">
    <property type="entry name" value="VOC"/>
    <property type="match status" value="1"/>
</dbReference>
<evidence type="ECO:0000313" key="2">
    <source>
        <dbReference type="EMBL" id="SFF98172.1"/>
    </source>
</evidence>
<dbReference type="InterPro" id="IPR037523">
    <property type="entry name" value="VOC_core"/>
</dbReference>
<dbReference type="PANTHER" id="PTHR35908">
    <property type="entry name" value="HYPOTHETICAL FUSION PROTEIN"/>
    <property type="match status" value="1"/>
</dbReference>
<dbReference type="Proteomes" id="UP000199052">
    <property type="component" value="Unassembled WGS sequence"/>
</dbReference>
<dbReference type="EMBL" id="FOOI01000003">
    <property type="protein sequence ID" value="SFF98172.1"/>
    <property type="molecule type" value="Genomic_DNA"/>
</dbReference>
<dbReference type="PROSITE" id="PS51819">
    <property type="entry name" value="VOC"/>
    <property type="match status" value="1"/>
</dbReference>
<organism evidence="2 3">
    <name type="scientific">Actinopolymorpha cephalotaxi</name>
    <dbReference type="NCBI Taxonomy" id="504797"/>
    <lineage>
        <taxon>Bacteria</taxon>
        <taxon>Bacillati</taxon>
        <taxon>Actinomycetota</taxon>
        <taxon>Actinomycetes</taxon>
        <taxon>Propionibacteriales</taxon>
        <taxon>Actinopolymorphaceae</taxon>
        <taxon>Actinopolymorpha</taxon>
    </lineage>
</organism>
<evidence type="ECO:0000313" key="3">
    <source>
        <dbReference type="Proteomes" id="UP000199052"/>
    </source>
</evidence>
<gene>
    <name evidence="2" type="ORF">SAMN05421678_103187</name>
</gene>
<dbReference type="Pfam" id="PF18029">
    <property type="entry name" value="Glyoxalase_6"/>
    <property type="match status" value="1"/>
</dbReference>
<dbReference type="Gene3D" id="3.10.180.10">
    <property type="entry name" value="2,3-Dihydroxybiphenyl 1,2-Dioxygenase, domain 1"/>
    <property type="match status" value="1"/>
</dbReference>
<dbReference type="InterPro" id="IPR041581">
    <property type="entry name" value="Glyoxalase_6"/>
</dbReference>
<dbReference type="STRING" id="504797.SAMN05421678_103187"/>
<feature type="domain" description="VOC" evidence="1">
    <location>
        <begin position="14"/>
        <end position="128"/>
    </location>
</feature>
<dbReference type="OrthoDB" id="3823476at2"/>
<dbReference type="InterPro" id="IPR029068">
    <property type="entry name" value="Glyas_Bleomycin-R_OHBP_Dase"/>
</dbReference>
<protein>
    <recommendedName>
        <fullName evidence="1">VOC domain-containing protein</fullName>
    </recommendedName>
</protein>
<dbReference type="PANTHER" id="PTHR35908:SF1">
    <property type="entry name" value="CONSERVED PROTEIN"/>
    <property type="match status" value="1"/>
</dbReference>
<sequence length="135" mass="15051">MVGVVTRSPQRYPHGDLVVVIDCSDLERSARFWTGLLGYERAGAAVEPYQSLVPPGGGCELLLQQVPDAKRTKNRVHLDLRTRDLDAEVERARSLGAALLTEEPVVEEGWGWHVLADPDGNEFCVLQPPEEYWRG</sequence>
<name>A0A1I2N341_9ACTN</name>
<proteinExistence type="predicted"/>
<accession>A0A1I2N341</accession>
<evidence type="ECO:0000259" key="1">
    <source>
        <dbReference type="PROSITE" id="PS51819"/>
    </source>
</evidence>
<dbReference type="AlphaFoldDB" id="A0A1I2N341"/>
<dbReference type="SUPFAM" id="SSF54593">
    <property type="entry name" value="Glyoxalase/Bleomycin resistance protein/Dihydroxybiphenyl dioxygenase"/>
    <property type="match status" value="1"/>
</dbReference>